<dbReference type="InterPro" id="IPR029063">
    <property type="entry name" value="SAM-dependent_MTases_sf"/>
</dbReference>
<dbReference type="CDD" id="cd02440">
    <property type="entry name" value="AdoMet_MTases"/>
    <property type="match status" value="1"/>
</dbReference>
<keyword evidence="3" id="KW-1185">Reference proteome</keyword>
<keyword evidence="2" id="KW-0808">Transferase</keyword>
<dbReference type="Proteomes" id="UP000594463">
    <property type="component" value="Chromosome"/>
</dbReference>
<dbReference type="EMBL" id="CP065383">
    <property type="protein sequence ID" value="QPM66868.1"/>
    <property type="molecule type" value="Genomic_DNA"/>
</dbReference>
<evidence type="ECO:0000259" key="1">
    <source>
        <dbReference type="Pfam" id="PF08241"/>
    </source>
</evidence>
<dbReference type="RefSeq" id="WP_218112098.1">
    <property type="nucleotide sequence ID" value="NZ_CP065383.1"/>
</dbReference>
<dbReference type="PANTHER" id="PTHR43591">
    <property type="entry name" value="METHYLTRANSFERASE"/>
    <property type="match status" value="1"/>
</dbReference>
<proteinExistence type="predicted"/>
<dbReference type="Pfam" id="PF08241">
    <property type="entry name" value="Methyltransf_11"/>
    <property type="match status" value="1"/>
</dbReference>
<accession>A0A7T1AJ49</accession>
<dbReference type="EC" id="2.1.1.164" evidence="2"/>
<evidence type="ECO:0000313" key="3">
    <source>
        <dbReference type="Proteomes" id="UP000594463"/>
    </source>
</evidence>
<dbReference type="KEGG" id="alam:RT761_00054"/>
<organism evidence="2 3">
    <name type="scientific">Atribacter laminatus</name>
    <dbReference type="NCBI Taxonomy" id="2847778"/>
    <lineage>
        <taxon>Bacteria</taxon>
        <taxon>Pseudomonadati</taxon>
        <taxon>Atribacterota</taxon>
        <taxon>Atribacteria</taxon>
        <taxon>Atribacterales</taxon>
        <taxon>Atribacteraceae</taxon>
        <taxon>Atribacter</taxon>
    </lineage>
</organism>
<reference evidence="2 3" key="1">
    <citation type="journal article" date="2021" name="Nat. Commun.">
        <title>Isolation of a member of the candidate phylum Atribacteria reveals a unique cell membrane structure.</title>
        <authorList>
            <person name="Taiki K."/>
            <person name="Nobu M.K."/>
            <person name="Kusada H."/>
            <person name="Meng X.-Y."/>
            <person name="Hosoki N."/>
            <person name="Uematsu K."/>
            <person name="Yoshioka H."/>
            <person name="Kamagata Y."/>
            <person name="Tamaki H."/>
        </authorList>
    </citation>
    <scope>NUCLEOTIDE SEQUENCE [LARGE SCALE GENOMIC DNA]</scope>
    <source>
        <strain evidence="2 3">RT761</strain>
    </source>
</reference>
<dbReference type="AlphaFoldDB" id="A0A7T1AJ49"/>
<dbReference type="GO" id="GO:0032259">
    <property type="term" value="P:methylation"/>
    <property type="evidence" value="ECO:0007669"/>
    <property type="project" value="UniProtKB-KW"/>
</dbReference>
<dbReference type="GO" id="GO:0102082">
    <property type="term" value="F:demethylrebeccamycin--D-glucose O-methyltransferase activity"/>
    <property type="evidence" value="ECO:0007669"/>
    <property type="project" value="UniProtKB-EC"/>
</dbReference>
<gene>
    <name evidence="2" type="primary">rebM</name>
    <name evidence="2" type="ORF">RT761_00054</name>
</gene>
<keyword evidence="2" id="KW-0489">Methyltransferase</keyword>
<name>A0A7T1AJ49_ATRLM</name>
<sequence>MTKTRIIETNQGIQGELNVTVYDQMMKRLRDKGWMETSQIIKSGIDKGLALEVGPGPGYLGLEWLKKTSNTQLMALDVSPDMIQLAEKNAQEYGLYQRVSYVLGNALSMPFEDEMYDAVFSSGSLHEWEEPQKVFNEINRVLKPGGLYFIGDLRRDMNLLLRWFLIWSTKPKEIIPGLITSIQASYTLKEIIDILQESQLQPTSVKKDPIGLSVIGRKVK</sequence>
<dbReference type="GO" id="GO:0008757">
    <property type="term" value="F:S-adenosylmethionine-dependent methyltransferase activity"/>
    <property type="evidence" value="ECO:0007669"/>
    <property type="project" value="InterPro"/>
</dbReference>
<dbReference type="SUPFAM" id="SSF53335">
    <property type="entry name" value="S-adenosyl-L-methionine-dependent methyltransferases"/>
    <property type="match status" value="1"/>
</dbReference>
<feature type="domain" description="Methyltransferase type 11" evidence="1">
    <location>
        <begin position="51"/>
        <end position="150"/>
    </location>
</feature>
<protein>
    <submittedName>
        <fullName evidence="2">Demethylrebeccamycin-D-glucose O-methyltransferase</fullName>
        <ecNumber evidence="2">2.1.1.164</ecNumber>
    </submittedName>
</protein>
<dbReference type="InterPro" id="IPR013216">
    <property type="entry name" value="Methyltransf_11"/>
</dbReference>
<dbReference type="Gene3D" id="3.40.50.150">
    <property type="entry name" value="Vaccinia Virus protein VP39"/>
    <property type="match status" value="1"/>
</dbReference>
<evidence type="ECO:0000313" key="2">
    <source>
        <dbReference type="EMBL" id="QPM66868.1"/>
    </source>
</evidence>